<organism evidence="4 5">
    <name type="scientific">Cordyceps fumosorosea (strain ARSEF 2679)</name>
    <name type="common">Isaria fumosorosea</name>
    <dbReference type="NCBI Taxonomy" id="1081104"/>
    <lineage>
        <taxon>Eukaryota</taxon>
        <taxon>Fungi</taxon>
        <taxon>Dikarya</taxon>
        <taxon>Ascomycota</taxon>
        <taxon>Pezizomycotina</taxon>
        <taxon>Sordariomycetes</taxon>
        <taxon>Hypocreomycetidae</taxon>
        <taxon>Hypocreales</taxon>
        <taxon>Cordycipitaceae</taxon>
        <taxon>Cordyceps</taxon>
    </lineage>
</organism>
<feature type="signal peptide" evidence="2">
    <location>
        <begin position="1"/>
        <end position="21"/>
    </location>
</feature>
<accession>A0A167V4L9</accession>
<evidence type="ECO:0000259" key="3">
    <source>
        <dbReference type="Pfam" id="PF03068"/>
    </source>
</evidence>
<dbReference type="Proteomes" id="UP000076744">
    <property type="component" value="Unassembled WGS sequence"/>
</dbReference>
<reference evidence="4 5" key="1">
    <citation type="journal article" date="2016" name="Genome Biol. Evol.">
        <title>Divergent and convergent evolution of fungal pathogenicity.</title>
        <authorList>
            <person name="Shang Y."/>
            <person name="Xiao G."/>
            <person name="Zheng P."/>
            <person name="Cen K."/>
            <person name="Zhan S."/>
            <person name="Wang C."/>
        </authorList>
    </citation>
    <scope>NUCLEOTIDE SEQUENCE [LARGE SCALE GENOMIC DNA]</scope>
    <source>
        <strain evidence="4 5">ARSEF 2679</strain>
    </source>
</reference>
<dbReference type="GO" id="GO:0005509">
    <property type="term" value="F:calcium ion binding"/>
    <property type="evidence" value="ECO:0007669"/>
    <property type="project" value="InterPro"/>
</dbReference>
<proteinExistence type="predicted"/>
<dbReference type="GeneID" id="30021521"/>
<evidence type="ECO:0000256" key="2">
    <source>
        <dbReference type="SAM" id="SignalP"/>
    </source>
</evidence>
<comment type="caution">
    <text evidence="4">The sequence shown here is derived from an EMBL/GenBank/DDBJ whole genome shotgun (WGS) entry which is preliminary data.</text>
</comment>
<dbReference type="PANTHER" id="PTHR10837">
    <property type="entry name" value="PEPTIDYLARGININE DEIMINASE"/>
    <property type="match status" value="1"/>
</dbReference>
<evidence type="ECO:0000256" key="1">
    <source>
        <dbReference type="SAM" id="MobiDB-lite"/>
    </source>
</evidence>
<dbReference type="SUPFAM" id="SSF55909">
    <property type="entry name" value="Pentein"/>
    <property type="match status" value="1"/>
</dbReference>
<keyword evidence="5" id="KW-1185">Reference proteome</keyword>
<dbReference type="SUPFAM" id="SSF110083">
    <property type="entry name" value="Peptidylarginine deiminase Pad4, middle domain"/>
    <property type="match status" value="1"/>
</dbReference>
<feature type="region of interest" description="Disordered" evidence="1">
    <location>
        <begin position="310"/>
        <end position="336"/>
    </location>
</feature>
<dbReference type="InterPro" id="IPR004303">
    <property type="entry name" value="PAD"/>
</dbReference>
<dbReference type="RefSeq" id="XP_018703970.1">
    <property type="nucleotide sequence ID" value="XM_018848834.1"/>
</dbReference>
<name>A0A167V4L9_CORFA</name>
<dbReference type="GO" id="GO:0004668">
    <property type="term" value="F:protein-arginine deiminase activity"/>
    <property type="evidence" value="ECO:0007669"/>
    <property type="project" value="InterPro"/>
</dbReference>
<dbReference type="Gene3D" id="3.75.10.10">
    <property type="entry name" value="L-arginine/glycine Amidinotransferase, Chain A"/>
    <property type="match status" value="1"/>
</dbReference>
<feature type="domain" description="Protein-arginine deiminase C-terminal" evidence="3">
    <location>
        <begin position="193"/>
        <end position="608"/>
    </location>
</feature>
<sequence>MRELVRVSSLLLLGLAGAAQALQPVILADTNRDGHIDLVGDTDSVDKETWTDKRGALFLANIADSGRRCSRLIVFAGENATRTEDLDKCHDASDNVLRNPKYLAPVATLPLTGAGDSASGSVAVIGDAASKNIRLFQRAGSDWRFIAANHTFSAEELRSGLSLGVDARDVRRPGGWDGRVTLRFSVRDGADSAEDSVALRVAPILIHHHLQDATELIVATLMKKGPQEDFIAELGRRAKEAGIEAPVRLVRGETVFTQDEFEAGYMSIPGPSGPVTLRVAIRPSKLEMQDYIAFDQLRSDTVGAVQHLPSQKDEDTGKDATGNLETIPPYEHQGKAYPAGRTIMGSRYGKKANMVEFLEAQGAQPNVEVDTSWLYVGHVDEFMQFLPAPSDRGWVMAVHDPLQGLEILRKAQRDGHGADKALSRPPFPNDMLGTHAGPPPLPNTTVDGVLALPLFARVQEYVARQIEKNVEVVRRETGLVDAEILRIPGLFYNETMTGKRDYQLYGVDLPDEKDEEASLGAYETAYQVYSMYPSTVNGIALTSKHYLAPNPWGPSVDGKDVLLEATAEAYAASNMTVTFVDDYYSHHLGVGEIHCGSNAFREYTPRWW</sequence>
<dbReference type="EMBL" id="AZHB01000012">
    <property type="protein sequence ID" value="OAA62220.1"/>
    <property type="molecule type" value="Genomic_DNA"/>
</dbReference>
<gene>
    <name evidence="4" type="ORF">ISF_05229</name>
</gene>
<feature type="chain" id="PRO_5007893285" evidence="2">
    <location>
        <begin position="22"/>
        <end position="608"/>
    </location>
</feature>
<protein>
    <submittedName>
        <fullName evidence="4">Protein-arginine deiminase</fullName>
    </submittedName>
</protein>
<dbReference type="PANTHER" id="PTHR10837:SF8">
    <property type="entry name" value="PROTEIN-ARGININE DEIMINASE"/>
    <property type="match status" value="1"/>
</dbReference>
<evidence type="ECO:0000313" key="5">
    <source>
        <dbReference type="Proteomes" id="UP000076744"/>
    </source>
</evidence>
<dbReference type="STRING" id="1081104.A0A167V4L9"/>
<dbReference type="Pfam" id="PF03068">
    <property type="entry name" value="PAD"/>
    <property type="match status" value="1"/>
</dbReference>
<dbReference type="OrthoDB" id="5102063at2759"/>
<dbReference type="AlphaFoldDB" id="A0A167V4L9"/>
<evidence type="ECO:0000313" key="4">
    <source>
        <dbReference type="EMBL" id="OAA62220.1"/>
    </source>
</evidence>
<dbReference type="InterPro" id="IPR036556">
    <property type="entry name" value="PAD_central_sf"/>
</dbReference>
<keyword evidence="2" id="KW-0732">Signal</keyword>
<dbReference type="GO" id="GO:0005737">
    <property type="term" value="C:cytoplasm"/>
    <property type="evidence" value="ECO:0007669"/>
    <property type="project" value="InterPro"/>
</dbReference>
<dbReference type="InterPro" id="IPR013530">
    <property type="entry name" value="PAD_C"/>
</dbReference>